<evidence type="ECO:0000313" key="1">
    <source>
        <dbReference type="Ensembl" id="ENSOARP00020051171.1"/>
    </source>
</evidence>
<sequence>MAGPVKDREALQRLSFLYQGPLGEANSLPWLLFPPHPGSDLHPAAETLQGSALDCTDLPDMPAQPAVPQRPEACALGRPARGPAGEPGRLEVLQCRSG</sequence>
<proteinExistence type="predicted"/>
<organism evidence="1">
    <name type="scientific">Ovis aries</name>
    <name type="common">Sheep</name>
    <dbReference type="NCBI Taxonomy" id="9940"/>
    <lineage>
        <taxon>Eukaryota</taxon>
        <taxon>Metazoa</taxon>
        <taxon>Chordata</taxon>
        <taxon>Craniata</taxon>
        <taxon>Vertebrata</taxon>
        <taxon>Euteleostomi</taxon>
        <taxon>Mammalia</taxon>
        <taxon>Eutheria</taxon>
        <taxon>Laurasiatheria</taxon>
        <taxon>Artiodactyla</taxon>
        <taxon>Ruminantia</taxon>
        <taxon>Pecora</taxon>
        <taxon>Bovidae</taxon>
        <taxon>Caprinae</taxon>
        <taxon>Ovis</taxon>
    </lineage>
</organism>
<reference evidence="1" key="1">
    <citation type="submission" date="2020-11" db="EMBL/GenBank/DDBJ databases">
        <authorList>
            <person name="Davenport K.M."/>
            <person name="Bickhart D.M."/>
            <person name="Smith T.P.L."/>
            <person name="Murdoch B.M."/>
            <person name="Rosen B.D."/>
        </authorList>
    </citation>
    <scope>NUCLEOTIDE SEQUENCE [LARGE SCALE GENOMIC DNA]</scope>
    <source>
        <strain evidence="1">OAR_USU_Benz2616</strain>
    </source>
</reference>
<reference evidence="1" key="3">
    <citation type="submission" date="2025-09" db="UniProtKB">
        <authorList>
            <consortium name="Ensembl"/>
        </authorList>
    </citation>
    <scope>IDENTIFICATION</scope>
</reference>
<name>A0AC11DVE3_SHEEP</name>
<reference evidence="1" key="2">
    <citation type="submission" date="2025-08" db="UniProtKB">
        <authorList>
            <consortium name="Ensembl"/>
        </authorList>
    </citation>
    <scope>IDENTIFICATION</scope>
</reference>
<dbReference type="Ensembl" id="ENSOART00020073217.1">
    <property type="protein sequence ID" value="ENSOARP00020051171.1"/>
    <property type="gene ID" value="ENSOARG00020011672.2"/>
</dbReference>
<gene>
    <name evidence="1" type="primary">RPP21</name>
</gene>
<accession>A0AC11DVE3</accession>
<protein>
    <submittedName>
        <fullName evidence="1">Ribonuclease P/MRP subunit p21</fullName>
    </submittedName>
</protein>